<proteinExistence type="predicted"/>
<reference evidence="2" key="2">
    <citation type="journal article" date="2018" name="Plant J.">
        <title>The Sorghum bicolor reference genome: improved assembly, gene annotations, a transcriptome atlas, and signatures of genome organization.</title>
        <authorList>
            <person name="McCormick R.F."/>
            <person name="Truong S.K."/>
            <person name="Sreedasyam A."/>
            <person name="Jenkins J."/>
            <person name="Shu S."/>
            <person name="Sims D."/>
            <person name="Kennedy M."/>
            <person name="Amirebrahimi M."/>
            <person name="Weers B.D."/>
            <person name="McKinley B."/>
            <person name="Mattison A."/>
            <person name="Morishige D.T."/>
            <person name="Grimwood J."/>
            <person name="Schmutz J."/>
            <person name="Mullet J.E."/>
        </authorList>
    </citation>
    <scope>NUCLEOTIDE SEQUENCE [LARGE SCALE GENOMIC DNA]</scope>
    <source>
        <strain evidence="2">cv. BTx623</strain>
    </source>
</reference>
<sequence>MNRSVYLRHGLFNHQFLKRPSSASSCARSRTNNCTIYPKVYTVTCCNISHLSCLPYVYDHQLLYAINHQHHCCMP</sequence>
<evidence type="ECO:0000313" key="1">
    <source>
        <dbReference type="EMBL" id="OQU83719.1"/>
    </source>
</evidence>
<dbReference type="EMBL" id="CM000764">
    <property type="protein sequence ID" value="OQU83719.1"/>
    <property type="molecule type" value="Genomic_DNA"/>
</dbReference>
<organism evidence="1 2">
    <name type="scientific">Sorghum bicolor</name>
    <name type="common">Sorghum</name>
    <name type="synonym">Sorghum vulgare</name>
    <dbReference type="NCBI Taxonomy" id="4558"/>
    <lineage>
        <taxon>Eukaryota</taxon>
        <taxon>Viridiplantae</taxon>
        <taxon>Streptophyta</taxon>
        <taxon>Embryophyta</taxon>
        <taxon>Tracheophyta</taxon>
        <taxon>Spermatophyta</taxon>
        <taxon>Magnoliopsida</taxon>
        <taxon>Liliopsida</taxon>
        <taxon>Poales</taxon>
        <taxon>Poaceae</taxon>
        <taxon>PACMAD clade</taxon>
        <taxon>Panicoideae</taxon>
        <taxon>Andropogonodae</taxon>
        <taxon>Andropogoneae</taxon>
        <taxon>Sorghinae</taxon>
        <taxon>Sorghum</taxon>
    </lineage>
</organism>
<name>A0A1Z5RJE8_SORBI</name>
<evidence type="ECO:0000313" key="2">
    <source>
        <dbReference type="Proteomes" id="UP000000768"/>
    </source>
</evidence>
<gene>
    <name evidence="1" type="ORF">SORBI_3005G163866</name>
</gene>
<dbReference type="InParanoid" id="A0A1Z5RJE8"/>
<dbReference type="Gramene" id="OQU83719">
    <property type="protein sequence ID" value="OQU83719"/>
    <property type="gene ID" value="SORBI_3005G163866"/>
</dbReference>
<keyword evidence="2" id="KW-1185">Reference proteome</keyword>
<protein>
    <submittedName>
        <fullName evidence="1">Uncharacterized protein</fullName>
    </submittedName>
</protein>
<dbReference type="AlphaFoldDB" id="A0A1Z5RJE8"/>
<reference evidence="1 2" key="1">
    <citation type="journal article" date="2009" name="Nature">
        <title>The Sorghum bicolor genome and the diversification of grasses.</title>
        <authorList>
            <person name="Paterson A.H."/>
            <person name="Bowers J.E."/>
            <person name="Bruggmann R."/>
            <person name="Dubchak I."/>
            <person name="Grimwood J."/>
            <person name="Gundlach H."/>
            <person name="Haberer G."/>
            <person name="Hellsten U."/>
            <person name="Mitros T."/>
            <person name="Poliakov A."/>
            <person name="Schmutz J."/>
            <person name="Spannagl M."/>
            <person name="Tang H."/>
            <person name="Wang X."/>
            <person name="Wicker T."/>
            <person name="Bharti A.K."/>
            <person name="Chapman J."/>
            <person name="Feltus F.A."/>
            <person name="Gowik U."/>
            <person name="Grigoriev I.V."/>
            <person name="Lyons E."/>
            <person name="Maher C.A."/>
            <person name="Martis M."/>
            <person name="Narechania A."/>
            <person name="Otillar R.P."/>
            <person name="Penning B.W."/>
            <person name="Salamov A.A."/>
            <person name="Wang Y."/>
            <person name="Zhang L."/>
            <person name="Carpita N.C."/>
            <person name="Freeling M."/>
            <person name="Gingle A.R."/>
            <person name="Hash C.T."/>
            <person name="Keller B."/>
            <person name="Klein P."/>
            <person name="Kresovich S."/>
            <person name="McCann M.C."/>
            <person name="Ming R."/>
            <person name="Peterson D.G."/>
            <person name="Mehboob-ur-Rahman"/>
            <person name="Ware D."/>
            <person name="Westhoff P."/>
            <person name="Mayer K.F."/>
            <person name="Messing J."/>
            <person name="Rokhsar D.S."/>
        </authorList>
    </citation>
    <scope>NUCLEOTIDE SEQUENCE [LARGE SCALE GENOMIC DNA]</scope>
    <source>
        <strain evidence="2">cv. BTx623</strain>
    </source>
</reference>
<dbReference type="Proteomes" id="UP000000768">
    <property type="component" value="Chromosome 5"/>
</dbReference>
<accession>A0A1Z5RJE8</accession>